<evidence type="ECO:0000313" key="3">
    <source>
        <dbReference type="EMBL" id="ORV54454.1"/>
    </source>
</evidence>
<dbReference type="InterPro" id="IPR022378">
    <property type="entry name" value="F420_OxRdatse_MSMEG2249_pred"/>
</dbReference>
<comment type="caution">
    <text evidence="3">The sequence shown here is derived from an EMBL/GenBank/DDBJ whole genome shotgun (WGS) entry which is preliminary data.</text>
</comment>
<feature type="domain" description="Luciferase-like" evidence="2">
    <location>
        <begin position="49"/>
        <end position="348"/>
    </location>
</feature>
<dbReference type="AlphaFoldDB" id="A0A1X1UCC6"/>
<dbReference type="PANTHER" id="PTHR43244">
    <property type="match status" value="1"/>
</dbReference>
<name>A0A1X1UCC6_MYCFL</name>
<dbReference type="InterPro" id="IPR050564">
    <property type="entry name" value="F420-G6PD/mer"/>
</dbReference>
<dbReference type="NCBIfam" id="TIGR03857">
    <property type="entry name" value="F420_MSMEG_2249"/>
    <property type="match status" value="1"/>
</dbReference>
<dbReference type="PANTHER" id="PTHR43244:SF1">
    <property type="entry name" value="5,10-METHYLENETETRAHYDROMETHANOPTERIN REDUCTASE"/>
    <property type="match status" value="1"/>
</dbReference>
<accession>A0A1X1UCC6</accession>
<dbReference type="GO" id="GO:0016705">
    <property type="term" value="F:oxidoreductase activity, acting on paired donors, with incorporation or reduction of molecular oxygen"/>
    <property type="evidence" value="ECO:0007669"/>
    <property type="project" value="InterPro"/>
</dbReference>
<dbReference type="STRING" id="292462.AWC05_17800"/>
<dbReference type="RefSeq" id="WP_085221516.1">
    <property type="nucleotide sequence ID" value="NZ_AP022576.1"/>
</dbReference>
<gene>
    <name evidence="3" type="ORF">AWC05_17800</name>
</gene>
<dbReference type="Gene3D" id="3.20.20.30">
    <property type="entry name" value="Luciferase-like domain"/>
    <property type="match status" value="1"/>
</dbReference>
<keyword evidence="1" id="KW-0560">Oxidoreductase</keyword>
<keyword evidence="4" id="KW-1185">Reference proteome</keyword>
<reference evidence="3 4" key="1">
    <citation type="submission" date="2016-01" db="EMBL/GenBank/DDBJ databases">
        <title>The new phylogeny of the genus Mycobacterium.</title>
        <authorList>
            <person name="Tarcisio F."/>
            <person name="Conor M."/>
            <person name="Antonella G."/>
            <person name="Elisabetta G."/>
            <person name="Giulia F.S."/>
            <person name="Sara T."/>
            <person name="Anna F."/>
            <person name="Clotilde B."/>
            <person name="Roberto B."/>
            <person name="Veronica D.S."/>
            <person name="Fabio R."/>
            <person name="Monica P."/>
            <person name="Olivier J."/>
            <person name="Enrico T."/>
            <person name="Nicola S."/>
        </authorList>
    </citation>
    <scope>NUCLEOTIDE SEQUENCE [LARGE SCALE GENOMIC DNA]</scope>
    <source>
        <strain evidence="3 4">DSM 44852</strain>
    </source>
</reference>
<proteinExistence type="predicted"/>
<evidence type="ECO:0000313" key="4">
    <source>
        <dbReference type="Proteomes" id="UP000193010"/>
    </source>
</evidence>
<dbReference type="SUPFAM" id="SSF51679">
    <property type="entry name" value="Bacterial luciferase-like"/>
    <property type="match status" value="1"/>
</dbReference>
<dbReference type="OrthoDB" id="5723777at2"/>
<organism evidence="3 4">
    <name type="scientific">Mycobacterium florentinum</name>
    <dbReference type="NCBI Taxonomy" id="292462"/>
    <lineage>
        <taxon>Bacteria</taxon>
        <taxon>Bacillati</taxon>
        <taxon>Actinomycetota</taxon>
        <taxon>Actinomycetes</taxon>
        <taxon>Mycobacteriales</taxon>
        <taxon>Mycobacteriaceae</taxon>
        <taxon>Mycobacterium</taxon>
        <taxon>Mycobacterium simiae complex</taxon>
    </lineage>
</organism>
<dbReference type="Pfam" id="PF00296">
    <property type="entry name" value="Bac_luciferase"/>
    <property type="match status" value="1"/>
</dbReference>
<dbReference type="InterPro" id="IPR011251">
    <property type="entry name" value="Luciferase-like_dom"/>
</dbReference>
<evidence type="ECO:0000259" key="2">
    <source>
        <dbReference type="Pfam" id="PF00296"/>
    </source>
</evidence>
<dbReference type="EMBL" id="LQOV01000008">
    <property type="protein sequence ID" value="ORV54454.1"/>
    <property type="molecule type" value="Genomic_DNA"/>
</dbReference>
<dbReference type="Proteomes" id="UP000193010">
    <property type="component" value="Unassembled WGS sequence"/>
</dbReference>
<dbReference type="InterPro" id="IPR036661">
    <property type="entry name" value="Luciferase-like_sf"/>
</dbReference>
<protein>
    <submittedName>
        <fullName evidence="3">LLM class F420-dependent oxidoreductase</fullName>
    </submittedName>
</protein>
<evidence type="ECO:0000256" key="1">
    <source>
        <dbReference type="ARBA" id="ARBA00023002"/>
    </source>
</evidence>
<sequence length="381" mass="40901">MTTATTATPDALEDLSAYVIGGRVSLACDEAGYESDCRTPAQGILDGIEAERIGFRRVFLSERWNLKEAGVILGAIAARTQRIDVASGIITTPARHPLHMAGMAATFQAAFGPRLVLGLGRGNSGWLHGAGLDMVGYRGLEDYLGVLRQLWRGETVSYDGPLGKFPQIQLEDVSDGFVAPPVWFGTLGQPVAARTAARGFDGVLLPPVFTPDATHTIVARLHEECRATGRDPASLRICQSVITAPDLDDIETRTLAHARAVTYLDAPGYGEMLVELNGWDMAPVRALREHQQFASMPTAVSDLSFHRRELLGPAALIPDDWMLASCAIGTVAECVAALRRFRAAGADEIVTYGSTPGQNAALAAAWRESSKDYGGQTKWPE</sequence>